<evidence type="ECO:0000313" key="1">
    <source>
        <dbReference type="EMBL" id="MBA4495615.1"/>
    </source>
</evidence>
<organism evidence="1 2">
    <name type="scientific">Paenactinomyces guangxiensis</name>
    <dbReference type="NCBI Taxonomy" id="1490290"/>
    <lineage>
        <taxon>Bacteria</taxon>
        <taxon>Bacillati</taxon>
        <taxon>Bacillota</taxon>
        <taxon>Bacilli</taxon>
        <taxon>Bacillales</taxon>
        <taxon>Thermoactinomycetaceae</taxon>
        <taxon>Paenactinomyces</taxon>
    </lineage>
</organism>
<dbReference type="EMBL" id="JACEIQ010000017">
    <property type="protein sequence ID" value="MBA4495615.1"/>
    <property type="molecule type" value="Genomic_DNA"/>
</dbReference>
<proteinExistence type="predicted"/>
<accession>A0A7W1WT81</accession>
<reference evidence="1 2" key="1">
    <citation type="submission" date="2020-07" db="EMBL/GenBank/DDBJ databases">
        <authorList>
            <person name="Feng H."/>
        </authorList>
    </citation>
    <scope>NUCLEOTIDE SEQUENCE [LARGE SCALE GENOMIC DNA]</scope>
    <source>
        <strain evidence="2">s-10</strain>
    </source>
</reference>
<comment type="caution">
    <text evidence="1">The sequence shown here is derived from an EMBL/GenBank/DDBJ whole genome shotgun (WGS) entry which is preliminary data.</text>
</comment>
<dbReference type="AlphaFoldDB" id="A0A7W1WT81"/>
<gene>
    <name evidence="1" type="ORF">H1191_15055</name>
</gene>
<keyword evidence="2" id="KW-1185">Reference proteome</keyword>
<protein>
    <submittedName>
        <fullName evidence="1">Uncharacterized protein</fullName>
    </submittedName>
</protein>
<evidence type="ECO:0000313" key="2">
    <source>
        <dbReference type="Proteomes" id="UP000535491"/>
    </source>
</evidence>
<dbReference type="RefSeq" id="WP_181753252.1">
    <property type="nucleotide sequence ID" value="NZ_JACEIQ010000017.1"/>
</dbReference>
<dbReference type="Proteomes" id="UP000535491">
    <property type="component" value="Unassembled WGS sequence"/>
</dbReference>
<sequence length="130" mass="14949">MTFRSTVKDLSHTIKHVETFMDTAYQMFEIASRMLIQSKRKERSNPFSFLQGQEPQHHHFDDEEIPVIHLPAETKKGPGDFGNPLIPLLQNIDLNQLMAVIQSPLFQKLVSHLFQTSKPTTSSFSKRKQG</sequence>
<name>A0A7W1WT81_9BACL</name>